<sequence>GTSSTLSDVWRIDSSNTWSGITMLRSFGLRMVVAVCSSAKRESMIWALKKAYPKVEGFDLKNSQSYRSMKRASTARANEKASSNILGFDLKIAHCRAGLSLEI</sequence>
<dbReference type="Proteomes" id="UP001151760">
    <property type="component" value="Unassembled WGS sequence"/>
</dbReference>
<proteinExistence type="predicted"/>
<protein>
    <submittedName>
        <fullName evidence="1">Uncharacterized protein</fullName>
    </submittedName>
</protein>
<dbReference type="EMBL" id="BQNB010009770">
    <property type="protein sequence ID" value="GJS68159.1"/>
    <property type="molecule type" value="Genomic_DNA"/>
</dbReference>
<name>A0ABQ4XS64_9ASTR</name>
<keyword evidence="2" id="KW-1185">Reference proteome</keyword>
<comment type="caution">
    <text evidence="1">The sequence shown here is derived from an EMBL/GenBank/DDBJ whole genome shotgun (WGS) entry which is preliminary data.</text>
</comment>
<accession>A0ABQ4XS64</accession>
<feature type="non-terminal residue" evidence="1">
    <location>
        <position position="1"/>
    </location>
</feature>
<organism evidence="1 2">
    <name type="scientific">Tanacetum coccineum</name>
    <dbReference type="NCBI Taxonomy" id="301880"/>
    <lineage>
        <taxon>Eukaryota</taxon>
        <taxon>Viridiplantae</taxon>
        <taxon>Streptophyta</taxon>
        <taxon>Embryophyta</taxon>
        <taxon>Tracheophyta</taxon>
        <taxon>Spermatophyta</taxon>
        <taxon>Magnoliopsida</taxon>
        <taxon>eudicotyledons</taxon>
        <taxon>Gunneridae</taxon>
        <taxon>Pentapetalae</taxon>
        <taxon>asterids</taxon>
        <taxon>campanulids</taxon>
        <taxon>Asterales</taxon>
        <taxon>Asteraceae</taxon>
        <taxon>Asteroideae</taxon>
        <taxon>Anthemideae</taxon>
        <taxon>Anthemidinae</taxon>
        <taxon>Tanacetum</taxon>
    </lineage>
</organism>
<evidence type="ECO:0000313" key="2">
    <source>
        <dbReference type="Proteomes" id="UP001151760"/>
    </source>
</evidence>
<reference evidence="1" key="1">
    <citation type="journal article" date="2022" name="Int. J. Mol. Sci.">
        <title>Draft Genome of Tanacetum Coccineum: Genomic Comparison of Closely Related Tanacetum-Family Plants.</title>
        <authorList>
            <person name="Yamashiro T."/>
            <person name="Shiraishi A."/>
            <person name="Nakayama K."/>
            <person name="Satake H."/>
        </authorList>
    </citation>
    <scope>NUCLEOTIDE SEQUENCE</scope>
</reference>
<gene>
    <name evidence="1" type="ORF">Tco_0682724</name>
</gene>
<reference evidence="1" key="2">
    <citation type="submission" date="2022-01" db="EMBL/GenBank/DDBJ databases">
        <authorList>
            <person name="Yamashiro T."/>
            <person name="Shiraishi A."/>
            <person name="Satake H."/>
            <person name="Nakayama K."/>
        </authorList>
    </citation>
    <scope>NUCLEOTIDE SEQUENCE</scope>
</reference>
<evidence type="ECO:0000313" key="1">
    <source>
        <dbReference type="EMBL" id="GJS68159.1"/>
    </source>
</evidence>